<evidence type="ECO:0000256" key="7">
    <source>
        <dbReference type="ARBA" id="ARBA00023049"/>
    </source>
</evidence>
<dbReference type="PANTHER" id="PTHR21666">
    <property type="entry name" value="PEPTIDASE-RELATED"/>
    <property type="match status" value="1"/>
</dbReference>
<feature type="domain" description="M23ase beta-sheet core" evidence="8">
    <location>
        <begin position="297"/>
        <end position="390"/>
    </location>
</feature>
<keyword evidence="12" id="KW-1185">Reference proteome</keyword>
<dbReference type="Pfam" id="PF04225">
    <property type="entry name" value="LysM_OapA"/>
    <property type="match status" value="1"/>
</dbReference>
<dbReference type="InterPro" id="IPR050570">
    <property type="entry name" value="Cell_wall_metabolism_enzyme"/>
</dbReference>
<dbReference type="InterPro" id="IPR007340">
    <property type="entry name" value="LysM_Opacity-associatedA"/>
</dbReference>
<sequence>MGFQRPDVSSLNLPNLHKKILLASVFVVGAALLWPTQQEFSSQRIPVAIDIDSLLPHIAQQDQSPVIVYQAKPILNHVIESGDTLSKIFELAGIDQRTMYKVLEADLEVLALDTLLPGNRIQFWGNANGELEKLELYFNPAHQVVFTRFQDGSYEVKDINIDGVWQNRIVGGEINGSFYVSAKNAGLSAAEIQKVESVLKTKLNFSRELRAGDTFSVLVNDQFVEGEPSGITSIEGIRINTGRRDITAFQNTDGNYYDMNGQSLTPAFQRIPLKRQYRLSSRFNPNRKHPITGRVRPHNGTDFAVPVGTQVVAPGDGVVTLVKKHAFAGNYIVIEHDNKVRTRYLHLSKFLVKRGQRVKRGQLIGLSGNTGASTGPHLHYEYIVNGHPVDAMKAKIAEAKVLPQKQLQAFQTLVRSRSMMMDLG</sequence>
<dbReference type="GO" id="GO:0004222">
    <property type="term" value="F:metalloendopeptidase activity"/>
    <property type="evidence" value="ECO:0007669"/>
    <property type="project" value="TreeGrafter"/>
</dbReference>
<dbReference type="InterPro" id="IPR045834">
    <property type="entry name" value="Csd3_N2"/>
</dbReference>
<organism evidence="11 12">
    <name type="scientific">Shewanella polaris</name>
    <dbReference type="NCBI Taxonomy" id="2588449"/>
    <lineage>
        <taxon>Bacteria</taxon>
        <taxon>Pseudomonadati</taxon>
        <taxon>Pseudomonadota</taxon>
        <taxon>Gammaproteobacteria</taxon>
        <taxon>Alteromonadales</taxon>
        <taxon>Shewanellaceae</taxon>
        <taxon>Shewanella</taxon>
    </lineage>
</organism>
<dbReference type="InterPro" id="IPR016047">
    <property type="entry name" value="M23ase_b-sheet_dom"/>
</dbReference>
<evidence type="ECO:0000256" key="6">
    <source>
        <dbReference type="ARBA" id="ARBA00022833"/>
    </source>
</evidence>
<evidence type="ECO:0000256" key="2">
    <source>
        <dbReference type="ARBA" id="ARBA00004196"/>
    </source>
</evidence>
<dbReference type="SUPFAM" id="SSF51261">
    <property type="entry name" value="Duplicated hybrid motif"/>
    <property type="match status" value="1"/>
</dbReference>
<comment type="subcellular location">
    <subcellularLocation>
        <location evidence="2">Cell envelope</location>
    </subcellularLocation>
</comment>
<dbReference type="KEGG" id="spol:FH971_07505"/>
<evidence type="ECO:0000313" key="11">
    <source>
        <dbReference type="EMBL" id="QDE33191.1"/>
    </source>
</evidence>
<evidence type="ECO:0000256" key="4">
    <source>
        <dbReference type="ARBA" id="ARBA00022723"/>
    </source>
</evidence>
<dbReference type="GO" id="GO:0006508">
    <property type="term" value="P:proteolysis"/>
    <property type="evidence" value="ECO:0007669"/>
    <property type="project" value="UniProtKB-KW"/>
</dbReference>
<proteinExistence type="predicted"/>
<name>A0A4Y5YK95_9GAMM</name>
<dbReference type="GO" id="GO:0042834">
    <property type="term" value="F:peptidoglycan binding"/>
    <property type="evidence" value="ECO:0007669"/>
    <property type="project" value="InterPro"/>
</dbReference>
<feature type="domain" description="Opacity-associated protein A LysM-like" evidence="9">
    <location>
        <begin position="76"/>
        <end position="156"/>
    </location>
</feature>
<dbReference type="AlphaFoldDB" id="A0A4Y5YK95"/>
<evidence type="ECO:0000259" key="8">
    <source>
        <dbReference type="Pfam" id="PF01551"/>
    </source>
</evidence>
<evidence type="ECO:0000256" key="5">
    <source>
        <dbReference type="ARBA" id="ARBA00022801"/>
    </source>
</evidence>
<keyword evidence="6" id="KW-0862">Zinc</keyword>
<comment type="cofactor">
    <cofactor evidence="1">
        <name>Zn(2+)</name>
        <dbReference type="ChEBI" id="CHEBI:29105"/>
    </cofactor>
</comment>
<dbReference type="Gene3D" id="3.10.450.350">
    <property type="match status" value="2"/>
</dbReference>
<reference evidence="11 12" key="1">
    <citation type="submission" date="2019-06" db="EMBL/GenBank/DDBJ databases">
        <title>The genome of Shewanella sp. SM1901.</title>
        <authorList>
            <person name="Cha Q."/>
        </authorList>
    </citation>
    <scope>NUCLEOTIDE SEQUENCE [LARGE SCALE GENOMIC DNA]</scope>
    <source>
        <strain evidence="11 12">SM1901</strain>
    </source>
</reference>
<protein>
    <submittedName>
        <fullName evidence="11">Peptidase M23</fullName>
    </submittedName>
</protein>
<gene>
    <name evidence="11" type="ORF">FH971_07505</name>
</gene>
<dbReference type="Pfam" id="PF19425">
    <property type="entry name" value="Csd3_N2"/>
    <property type="match status" value="1"/>
</dbReference>
<evidence type="ECO:0000259" key="10">
    <source>
        <dbReference type="Pfam" id="PF19425"/>
    </source>
</evidence>
<evidence type="ECO:0000256" key="1">
    <source>
        <dbReference type="ARBA" id="ARBA00001947"/>
    </source>
</evidence>
<dbReference type="InterPro" id="IPR011055">
    <property type="entry name" value="Dup_hybrid_motif"/>
</dbReference>
<dbReference type="GO" id="GO:0046872">
    <property type="term" value="F:metal ion binding"/>
    <property type="evidence" value="ECO:0007669"/>
    <property type="project" value="UniProtKB-KW"/>
</dbReference>
<dbReference type="RefSeq" id="WP_140235543.1">
    <property type="nucleotide sequence ID" value="NZ_CP041036.1"/>
</dbReference>
<dbReference type="FunFam" id="2.70.70.10:FF:000002">
    <property type="entry name" value="Murein DD-endopeptidase MepM"/>
    <property type="match status" value="1"/>
</dbReference>
<keyword evidence="4" id="KW-0479">Metal-binding</keyword>
<dbReference type="Gene3D" id="2.70.70.10">
    <property type="entry name" value="Glucose Permease (Domain IIA)"/>
    <property type="match status" value="1"/>
</dbReference>
<evidence type="ECO:0000256" key="3">
    <source>
        <dbReference type="ARBA" id="ARBA00022670"/>
    </source>
</evidence>
<dbReference type="PANTHER" id="PTHR21666:SF292">
    <property type="entry name" value="MUREIN DD-ENDOPEPTIDASE MEPM"/>
    <property type="match status" value="1"/>
</dbReference>
<keyword evidence="3" id="KW-0645">Protease</keyword>
<dbReference type="EMBL" id="CP041036">
    <property type="protein sequence ID" value="QDE33191.1"/>
    <property type="molecule type" value="Genomic_DNA"/>
</dbReference>
<keyword evidence="5" id="KW-0378">Hydrolase</keyword>
<dbReference type="CDD" id="cd12797">
    <property type="entry name" value="M23_peptidase"/>
    <property type="match status" value="1"/>
</dbReference>
<evidence type="ECO:0000259" key="9">
    <source>
        <dbReference type="Pfam" id="PF04225"/>
    </source>
</evidence>
<dbReference type="Pfam" id="PF01551">
    <property type="entry name" value="Peptidase_M23"/>
    <property type="match status" value="1"/>
</dbReference>
<keyword evidence="7" id="KW-0482">Metalloprotease</keyword>
<dbReference type="Proteomes" id="UP000319809">
    <property type="component" value="Chromosome"/>
</dbReference>
<accession>A0A4Y5YK95</accession>
<feature type="domain" description="Csd3-like second N-terminal" evidence="10">
    <location>
        <begin position="163"/>
        <end position="285"/>
    </location>
</feature>
<dbReference type="GO" id="GO:0030313">
    <property type="term" value="C:cell envelope"/>
    <property type="evidence" value="ECO:0007669"/>
    <property type="project" value="UniProtKB-SubCell"/>
</dbReference>
<evidence type="ECO:0000313" key="12">
    <source>
        <dbReference type="Proteomes" id="UP000319809"/>
    </source>
</evidence>